<keyword evidence="6" id="KW-0732">Signal</keyword>
<reference evidence="8" key="3">
    <citation type="submission" date="2025-09" db="UniProtKB">
        <authorList>
            <consortium name="Ensembl"/>
        </authorList>
    </citation>
    <scope>IDENTIFICATION</scope>
</reference>
<proteinExistence type="inferred from homology"/>
<feature type="signal peptide" evidence="6">
    <location>
        <begin position="1"/>
        <end position="19"/>
    </location>
</feature>
<dbReference type="AlphaFoldDB" id="A0A452S8L5"/>
<dbReference type="GO" id="GO:0030141">
    <property type="term" value="C:secretory granule"/>
    <property type="evidence" value="ECO:0007669"/>
    <property type="project" value="TreeGrafter"/>
</dbReference>
<dbReference type="GO" id="GO:0002803">
    <property type="term" value="P:positive regulation of antibacterial peptide production"/>
    <property type="evidence" value="ECO:0007669"/>
    <property type="project" value="TreeGrafter"/>
</dbReference>
<gene>
    <name evidence="8" type="primary">KLK5</name>
</gene>
<dbReference type="Gene3D" id="2.40.10.10">
    <property type="entry name" value="Trypsin-like serine proteases"/>
    <property type="match status" value="1"/>
</dbReference>
<feature type="chain" id="PRO_5019216785" evidence="6">
    <location>
        <begin position="20"/>
        <end position="163"/>
    </location>
</feature>
<evidence type="ECO:0000256" key="6">
    <source>
        <dbReference type="SAM" id="SignalP"/>
    </source>
</evidence>
<sequence>MRCALPGLLSIILSPCPRACVQRSGAGLCRRVHVPETLRACLRARDCACVLIGDGSCVRVSRSVFKFPKVLQCLNITVLSTSRCRKAYPGQIDSTMFCAGDKAGRDSCQGDSGGPVVCNGSLQGLVSWGDFPCAQPNRPGVYTNLCQFTKISWKWNICFLSKL</sequence>
<dbReference type="GeneTree" id="ENSGT01020000230389"/>
<keyword evidence="5" id="KW-1015">Disulfide bond</keyword>
<dbReference type="FunFam" id="2.40.10.10:FF:000010">
    <property type="entry name" value="Kallikrein related peptidase 11"/>
    <property type="match status" value="1"/>
</dbReference>
<accession>A0A452S8L5</accession>
<evidence type="ECO:0000256" key="2">
    <source>
        <dbReference type="ARBA" id="ARBA00022670"/>
    </source>
</evidence>
<reference evidence="9" key="1">
    <citation type="submission" date="2016-06" db="EMBL/GenBank/DDBJ databases">
        <title>De novo assembly and RNA-Seq shows season-dependent expression and editing in black bear kidneys.</title>
        <authorList>
            <person name="Korstanje R."/>
            <person name="Srivastava A."/>
            <person name="Sarsani V.K."/>
            <person name="Sheehan S.M."/>
            <person name="Seger R.L."/>
            <person name="Barter M.E."/>
            <person name="Lindqvist C."/>
            <person name="Brody L.C."/>
            <person name="Mullikin J.C."/>
        </authorList>
    </citation>
    <scope>NUCLEOTIDE SEQUENCE [LARGE SCALE GENOMIC DNA]</scope>
</reference>
<dbReference type="PROSITE" id="PS50240">
    <property type="entry name" value="TRYPSIN_DOM"/>
    <property type="match status" value="1"/>
</dbReference>
<dbReference type="SMART" id="SM00020">
    <property type="entry name" value="Tryp_SPc"/>
    <property type="match status" value="1"/>
</dbReference>
<dbReference type="InterPro" id="IPR043504">
    <property type="entry name" value="Peptidase_S1_PA_chymotrypsin"/>
</dbReference>
<dbReference type="Ensembl" id="ENSUAMT00000031930.1">
    <property type="protein sequence ID" value="ENSUAMP00000028591.1"/>
    <property type="gene ID" value="ENSUAMG00000022094.1"/>
</dbReference>
<keyword evidence="3" id="KW-0378">Hydrolase</keyword>
<evidence type="ECO:0000259" key="7">
    <source>
        <dbReference type="PROSITE" id="PS50240"/>
    </source>
</evidence>
<reference evidence="8" key="2">
    <citation type="submission" date="2025-08" db="UniProtKB">
        <authorList>
            <consortium name="Ensembl"/>
        </authorList>
    </citation>
    <scope>IDENTIFICATION</scope>
</reference>
<keyword evidence="9" id="KW-1185">Reference proteome</keyword>
<evidence type="ECO:0000256" key="4">
    <source>
        <dbReference type="ARBA" id="ARBA00022825"/>
    </source>
</evidence>
<dbReference type="GO" id="GO:0006508">
    <property type="term" value="P:proteolysis"/>
    <property type="evidence" value="ECO:0007669"/>
    <property type="project" value="UniProtKB-KW"/>
</dbReference>
<organism evidence="8 9">
    <name type="scientific">Ursus americanus</name>
    <name type="common">American black bear</name>
    <name type="synonym">Euarctos americanus</name>
    <dbReference type="NCBI Taxonomy" id="9643"/>
    <lineage>
        <taxon>Eukaryota</taxon>
        <taxon>Metazoa</taxon>
        <taxon>Chordata</taxon>
        <taxon>Craniata</taxon>
        <taxon>Vertebrata</taxon>
        <taxon>Euteleostomi</taxon>
        <taxon>Mammalia</taxon>
        <taxon>Eutheria</taxon>
        <taxon>Laurasiatheria</taxon>
        <taxon>Carnivora</taxon>
        <taxon>Caniformia</taxon>
        <taxon>Ursidae</taxon>
        <taxon>Ursus</taxon>
    </lineage>
</organism>
<name>A0A452S8L5_URSAM</name>
<dbReference type="Proteomes" id="UP000291022">
    <property type="component" value="Unassembled WGS sequence"/>
</dbReference>
<protein>
    <submittedName>
        <fullName evidence="8">Kallikrein related peptidase 5</fullName>
    </submittedName>
</protein>
<dbReference type="GO" id="GO:0097186">
    <property type="term" value="P:amelogenesis"/>
    <property type="evidence" value="ECO:0007669"/>
    <property type="project" value="TreeGrafter"/>
</dbReference>
<dbReference type="InterPro" id="IPR009003">
    <property type="entry name" value="Peptidase_S1_PA"/>
</dbReference>
<dbReference type="GO" id="GO:0022617">
    <property type="term" value="P:extracellular matrix disassembly"/>
    <property type="evidence" value="ECO:0007669"/>
    <property type="project" value="TreeGrafter"/>
</dbReference>
<feature type="domain" description="Peptidase S1" evidence="7">
    <location>
        <begin position="1"/>
        <end position="153"/>
    </location>
</feature>
<dbReference type="Pfam" id="PF00089">
    <property type="entry name" value="Trypsin"/>
    <property type="match status" value="1"/>
</dbReference>
<keyword evidence="4" id="KW-0720">Serine protease</keyword>
<evidence type="ECO:0000256" key="3">
    <source>
        <dbReference type="ARBA" id="ARBA00022801"/>
    </source>
</evidence>
<dbReference type="InterPro" id="IPR001254">
    <property type="entry name" value="Trypsin_dom"/>
</dbReference>
<dbReference type="PANTHER" id="PTHR24271:SF59">
    <property type="entry name" value="KALLIKREIN-5"/>
    <property type="match status" value="1"/>
</dbReference>
<evidence type="ECO:0000256" key="1">
    <source>
        <dbReference type="ARBA" id="ARBA00009228"/>
    </source>
</evidence>
<keyword evidence="2" id="KW-0645">Protease</keyword>
<evidence type="ECO:0000313" key="9">
    <source>
        <dbReference type="Proteomes" id="UP000291022"/>
    </source>
</evidence>
<dbReference type="PROSITE" id="PS00135">
    <property type="entry name" value="TRYPSIN_SER"/>
    <property type="match status" value="1"/>
</dbReference>
<evidence type="ECO:0000313" key="8">
    <source>
        <dbReference type="Ensembl" id="ENSUAMP00000028591.1"/>
    </source>
</evidence>
<evidence type="ECO:0000256" key="5">
    <source>
        <dbReference type="ARBA" id="ARBA00023157"/>
    </source>
</evidence>
<dbReference type="GO" id="GO:0004252">
    <property type="term" value="F:serine-type endopeptidase activity"/>
    <property type="evidence" value="ECO:0007669"/>
    <property type="project" value="InterPro"/>
</dbReference>
<dbReference type="InterPro" id="IPR033116">
    <property type="entry name" value="TRYPSIN_SER"/>
</dbReference>
<comment type="similarity">
    <text evidence="1">Belongs to the peptidase S1 family. Snake venom subfamily.</text>
</comment>
<dbReference type="SUPFAM" id="SSF50494">
    <property type="entry name" value="Trypsin-like serine proteases"/>
    <property type="match status" value="1"/>
</dbReference>
<dbReference type="PANTHER" id="PTHR24271">
    <property type="entry name" value="KALLIKREIN-RELATED"/>
    <property type="match status" value="1"/>
</dbReference>